<evidence type="ECO:0000313" key="2">
    <source>
        <dbReference type="Proteomes" id="UP001153620"/>
    </source>
</evidence>
<dbReference type="Proteomes" id="UP001153620">
    <property type="component" value="Chromosome 4"/>
</dbReference>
<proteinExistence type="predicted"/>
<evidence type="ECO:0000313" key="1">
    <source>
        <dbReference type="EMBL" id="CAG9811050.1"/>
    </source>
</evidence>
<name>A0A9N9S960_9DIPT</name>
<reference evidence="1" key="1">
    <citation type="submission" date="2022-01" db="EMBL/GenBank/DDBJ databases">
        <authorList>
            <person name="King R."/>
        </authorList>
    </citation>
    <scope>NUCLEOTIDE SEQUENCE</scope>
</reference>
<organism evidence="1 2">
    <name type="scientific">Chironomus riparius</name>
    <dbReference type="NCBI Taxonomy" id="315576"/>
    <lineage>
        <taxon>Eukaryota</taxon>
        <taxon>Metazoa</taxon>
        <taxon>Ecdysozoa</taxon>
        <taxon>Arthropoda</taxon>
        <taxon>Hexapoda</taxon>
        <taxon>Insecta</taxon>
        <taxon>Pterygota</taxon>
        <taxon>Neoptera</taxon>
        <taxon>Endopterygota</taxon>
        <taxon>Diptera</taxon>
        <taxon>Nematocera</taxon>
        <taxon>Chironomoidea</taxon>
        <taxon>Chironomidae</taxon>
        <taxon>Chironominae</taxon>
        <taxon>Chironomus</taxon>
    </lineage>
</organism>
<reference evidence="1" key="2">
    <citation type="submission" date="2022-10" db="EMBL/GenBank/DDBJ databases">
        <authorList>
            <consortium name="ENA_rothamsted_submissions"/>
            <consortium name="culmorum"/>
            <person name="King R."/>
        </authorList>
    </citation>
    <scope>NUCLEOTIDE SEQUENCE</scope>
</reference>
<protein>
    <submittedName>
        <fullName evidence="1">Uncharacterized protein</fullName>
    </submittedName>
</protein>
<sequence>MSRTCENVEVTWKCCRLSKSYRNTGPKPSTFQSLTFLPRDIIACQHLPSDSSNSSMPKVKLQP</sequence>
<dbReference type="EMBL" id="OU895880">
    <property type="protein sequence ID" value="CAG9811050.1"/>
    <property type="molecule type" value="Genomic_DNA"/>
</dbReference>
<gene>
    <name evidence="1" type="ORF">CHIRRI_LOCUS13859</name>
</gene>
<accession>A0A9N9S960</accession>
<keyword evidence="2" id="KW-1185">Reference proteome</keyword>
<dbReference type="AlphaFoldDB" id="A0A9N9S960"/>